<comment type="pathway">
    <text evidence="2">Glycolipid biosynthesis; glycosylphosphatidylinositol-anchor biosynthesis.</text>
</comment>
<evidence type="ECO:0000313" key="11">
    <source>
        <dbReference type="Proteomes" id="UP000242146"/>
    </source>
</evidence>
<evidence type="ECO:0000256" key="5">
    <source>
        <dbReference type="ARBA" id="ARBA00022692"/>
    </source>
</evidence>
<comment type="similarity">
    <text evidence="3">Belongs to the PIGU family.</text>
</comment>
<evidence type="ECO:0000256" key="4">
    <source>
        <dbReference type="ARBA" id="ARBA00022502"/>
    </source>
</evidence>
<dbReference type="Pfam" id="PF06728">
    <property type="entry name" value="PIG-U"/>
    <property type="match status" value="1"/>
</dbReference>
<feature type="transmembrane region" description="Helical" evidence="9">
    <location>
        <begin position="177"/>
        <end position="199"/>
    </location>
</feature>
<evidence type="ECO:0000256" key="9">
    <source>
        <dbReference type="SAM" id="Phobius"/>
    </source>
</evidence>
<evidence type="ECO:0000313" key="10">
    <source>
        <dbReference type="EMBL" id="ORX51928.1"/>
    </source>
</evidence>
<organism evidence="10 11">
    <name type="scientific">Hesseltinella vesiculosa</name>
    <dbReference type="NCBI Taxonomy" id="101127"/>
    <lineage>
        <taxon>Eukaryota</taxon>
        <taxon>Fungi</taxon>
        <taxon>Fungi incertae sedis</taxon>
        <taxon>Mucoromycota</taxon>
        <taxon>Mucoromycotina</taxon>
        <taxon>Mucoromycetes</taxon>
        <taxon>Mucorales</taxon>
        <taxon>Cunninghamellaceae</taxon>
        <taxon>Hesseltinella</taxon>
    </lineage>
</organism>
<comment type="subcellular location">
    <subcellularLocation>
        <location evidence="1">Endoplasmic reticulum membrane</location>
        <topology evidence="1">Multi-pass membrane protein</topology>
    </subcellularLocation>
</comment>
<feature type="transmembrane region" description="Helical" evidence="9">
    <location>
        <begin position="153"/>
        <end position="170"/>
    </location>
</feature>
<feature type="transmembrane region" description="Helical" evidence="9">
    <location>
        <begin position="266"/>
        <end position="287"/>
    </location>
</feature>
<dbReference type="AlphaFoldDB" id="A0A1X2GEC9"/>
<dbReference type="OrthoDB" id="549017at2759"/>
<accession>A0A1X2GEC9</accession>
<dbReference type="UniPathway" id="UPA00196"/>
<keyword evidence="5 9" id="KW-0812">Transmembrane</keyword>
<proteinExistence type="inferred from homology"/>
<protein>
    <submittedName>
        <fullName evidence="10">Phosphatidylinositol glycan, class U</fullName>
    </submittedName>
</protein>
<evidence type="ECO:0000256" key="6">
    <source>
        <dbReference type="ARBA" id="ARBA00022824"/>
    </source>
</evidence>
<evidence type="ECO:0000256" key="2">
    <source>
        <dbReference type="ARBA" id="ARBA00004687"/>
    </source>
</evidence>
<dbReference type="InterPro" id="IPR009600">
    <property type="entry name" value="PIG-U"/>
</dbReference>
<evidence type="ECO:0000256" key="7">
    <source>
        <dbReference type="ARBA" id="ARBA00022989"/>
    </source>
</evidence>
<dbReference type="GO" id="GO:0016255">
    <property type="term" value="P:attachment of GPI anchor to protein"/>
    <property type="evidence" value="ECO:0007669"/>
    <property type="project" value="EnsemblFungi"/>
</dbReference>
<evidence type="ECO:0000256" key="8">
    <source>
        <dbReference type="ARBA" id="ARBA00023136"/>
    </source>
</evidence>
<feature type="transmembrane region" description="Helical" evidence="9">
    <location>
        <begin position="335"/>
        <end position="360"/>
    </location>
</feature>
<sequence length="410" mass="47037">MTISRTHTYLIFLAAYFVRMVLFSIPSFSNTLLQRVEFATPITSYKRLTEGVFLFQSSMPPYSGGVFHQSPLLLVLFVFLSQFPDVVIQNVYSGLDLVLGYILLRMARQKQLKETNDPKLEIEKINTSRINPVLVAVLYLFNPWTVLLCVSRSTSLFTNVGIVMAMYWAMHQRPGLSMLWATVAAYLSLYPIMLVPPLLLALPRSLRTQGIGYFMATFVALLVMSRLVIGSWDFLHATYDVVLYLQELSPNVGMFWYFFIEIFDPFRSFFLMVFQLHCFIFMAPLCIKFKHHPLFVVTILCGIMSIFKSYPCVGDASLFLALVPLHDELFKYGRYGFLVANLFTYASVLSPIFWHLWIYAGSGNANFFYAITLVYNLGQVLLVIDLVYAMLRRQFDLAHPEAIGKQVAQR</sequence>
<reference evidence="10 11" key="1">
    <citation type="submission" date="2016-07" db="EMBL/GenBank/DDBJ databases">
        <title>Pervasive Adenine N6-methylation of Active Genes in Fungi.</title>
        <authorList>
            <consortium name="DOE Joint Genome Institute"/>
            <person name="Mondo S.J."/>
            <person name="Dannebaum R.O."/>
            <person name="Kuo R.C."/>
            <person name="Labutti K."/>
            <person name="Haridas S."/>
            <person name="Kuo A."/>
            <person name="Salamov A."/>
            <person name="Ahrendt S.R."/>
            <person name="Lipzen A."/>
            <person name="Sullivan W."/>
            <person name="Andreopoulos W.B."/>
            <person name="Clum A."/>
            <person name="Lindquist E."/>
            <person name="Daum C."/>
            <person name="Ramamoorthy G.K."/>
            <person name="Gryganskyi A."/>
            <person name="Culley D."/>
            <person name="Magnuson J.K."/>
            <person name="James T.Y."/>
            <person name="O'Malley M.A."/>
            <person name="Stajich J.E."/>
            <person name="Spatafora J.W."/>
            <person name="Visel A."/>
            <person name="Grigoriev I.V."/>
        </authorList>
    </citation>
    <scope>NUCLEOTIDE SEQUENCE [LARGE SCALE GENOMIC DNA]</scope>
    <source>
        <strain evidence="10 11">NRRL 3301</strain>
    </source>
</reference>
<comment type="caution">
    <text evidence="10">The sequence shown here is derived from an EMBL/GenBank/DDBJ whole genome shotgun (WGS) entry which is preliminary data.</text>
</comment>
<feature type="transmembrane region" description="Helical" evidence="9">
    <location>
        <begin position="294"/>
        <end position="323"/>
    </location>
</feature>
<dbReference type="GO" id="GO:0042765">
    <property type="term" value="C:GPI-anchor transamidase complex"/>
    <property type="evidence" value="ECO:0007669"/>
    <property type="project" value="EnsemblFungi"/>
</dbReference>
<evidence type="ECO:0000256" key="3">
    <source>
        <dbReference type="ARBA" id="ARBA00010026"/>
    </source>
</evidence>
<evidence type="ECO:0000256" key="1">
    <source>
        <dbReference type="ARBA" id="ARBA00004477"/>
    </source>
</evidence>
<keyword evidence="6" id="KW-0256">Endoplasmic reticulum</keyword>
<feature type="transmembrane region" description="Helical" evidence="9">
    <location>
        <begin position="211"/>
        <end position="229"/>
    </location>
</feature>
<name>A0A1X2GEC9_9FUNG</name>
<dbReference type="EMBL" id="MCGT01000019">
    <property type="protein sequence ID" value="ORX51928.1"/>
    <property type="molecule type" value="Genomic_DNA"/>
</dbReference>
<feature type="transmembrane region" description="Helical" evidence="9">
    <location>
        <begin position="6"/>
        <end position="25"/>
    </location>
</feature>
<keyword evidence="11" id="KW-1185">Reference proteome</keyword>
<keyword evidence="7 9" id="KW-1133">Transmembrane helix</keyword>
<gene>
    <name evidence="10" type="ORF">DM01DRAFT_1307082</name>
</gene>
<keyword evidence="4" id="KW-0337">GPI-anchor biosynthesis</keyword>
<feature type="transmembrane region" description="Helical" evidence="9">
    <location>
        <begin position="367"/>
        <end position="391"/>
    </location>
</feature>
<dbReference type="PANTHER" id="PTHR13121:SF0">
    <property type="entry name" value="PHOSPHATIDYLINOSITOL GLYCAN ANCHOR BIOSYNTHESIS CLASS U PROTEIN"/>
    <property type="match status" value="1"/>
</dbReference>
<dbReference type="STRING" id="101127.A0A1X2GEC9"/>
<feature type="transmembrane region" description="Helical" evidence="9">
    <location>
        <begin position="86"/>
        <end position="104"/>
    </location>
</feature>
<keyword evidence="8 9" id="KW-0472">Membrane</keyword>
<dbReference type="PANTHER" id="PTHR13121">
    <property type="entry name" value="GPI TRANSAMIDASE COMPONENT PIG-U"/>
    <property type="match status" value="1"/>
</dbReference>
<dbReference type="Proteomes" id="UP000242146">
    <property type="component" value="Unassembled WGS sequence"/>
</dbReference>
<dbReference type="GO" id="GO:0006506">
    <property type="term" value="P:GPI anchor biosynthetic process"/>
    <property type="evidence" value="ECO:0007669"/>
    <property type="project" value="UniProtKB-UniPathway"/>
</dbReference>